<evidence type="ECO:0000313" key="1">
    <source>
        <dbReference type="EMBL" id="KAI4372514.1"/>
    </source>
</evidence>
<keyword evidence="2" id="KW-1185">Reference proteome</keyword>
<proteinExistence type="predicted"/>
<dbReference type="EMBL" id="CM042883">
    <property type="protein sequence ID" value="KAI4372514.1"/>
    <property type="molecule type" value="Genomic_DNA"/>
</dbReference>
<accession>A0ACB9R4B7</accession>
<gene>
    <name evidence="1" type="ORF">MLD38_010734</name>
</gene>
<name>A0ACB9R4B7_9MYRT</name>
<organism evidence="1 2">
    <name type="scientific">Melastoma candidum</name>
    <dbReference type="NCBI Taxonomy" id="119954"/>
    <lineage>
        <taxon>Eukaryota</taxon>
        <taxon>Viridiplantae</taxon>
        <taxon>Streptophyta</taxon>
        <taxon>Embryophyta</taxon>
        <taxon>Tracheophyta</taxon>
        <taxon>Spermatophyta</taxon>
        <taxon>Magnoliopsida</taxon>
        <taxon>eudicotyledons</taxon>
        <taxon>Gunneridae</taxon>
        <taxon>Pentapetalae</taxon>
        <taxon>rosids</taxon>
        <taxon>malvids</taxon>
        <taxon>Myrtales</taxon>
        <taxon>Melastomataceae</taxon>
        <taxon>Melastomatoideae</taxon>
        <taxon>Melastomateae</taxon>
        <taxon>Melastoma</taxon>
    </lineage>
</organism>
<reference evidence="2" key="1">
    <citation type="journal article" date="2023" name="Front. Plant Sci.">
        <title>Chromosomal-level genome assembly of Melastoma candidum provides insights into trichome evolution.</title>
        <authorList>
            <person name="Zhong Y."/>
            <person name="Wu W."/>
            <person name="Sun C."/>
            <person name="Zou P."/>
            <person name="Liu Y."/>
            <person name="Dai S."/>
            <person name="Zhou R."/>
        </authorList>
    </citation>
    <scope>NUCLEOTIDE SEQUENCE [LARGE SCALE GENOMIC DNA]</scope>
</reference>
<protein>
    <submittedName>
        <fullName evidence="1">Uncharacterized protein</fullName>
    </submittedName>
</protein>
<comment type="caution">
    <text evidence="1">The sequence shown here is derived from an EMBL/GenBank/DDBJ whole genome shotgun (WGS) entry which is preliminary data.</text>
</comment>
<dbReference type="Proteomes" id="UP001057402">
    <property type="component" value="Chromosome 4"/>
</dbReference>
<evidence type="ECO:0000313" key="2">
    <source>
        <dbReference type="Proteomes" id="UP001057402"/>
    </source>
</evidence>
<sequence length="120" mass="13509">MVGLMGERFGDGSEKRSGMVEEAWEENRGAVCCVLFRRCAVNHRKALGTFSDLSFFFSLLARSCEGMNPRPSFPPLFWIWVCFVSPERLLFGICCHEGCGEGFSEVDRPFCLVAVRMILA</sequence>